<dbReference type="Proteomes" id="UP000237839">
    <property type="component" value="Unassembled WGS sequence"/>
</dbReference>
<dbReference type="EMBL" id="PUGF01000001">
    <property type="protein sequence ID" value="PRC95154.1"/>
    <property type="molecule type" value="Genomic_DNA"/>
</dbReference>
<evidence type="ECO:0000256" key="1">
    <source>
        <dbReference type="SAM" id="Phobius"/>
    </source>
</evidence>
<sequence>MTLATAIHCFDLEWQVLKFCVVIPVYDHEHAIGAVVAAVLAHKVPCILVDDGSSAGCAQKLDSLLAEVADPSQLKLLRLNVNSGKGAAVLAGFTYAASEGYTHVLQVDADGQHCTADIPQFLAAAAKQPEAIIAGCPVFDESVPKIRLYARYLTHIWVWINTLSFDIKDSMCGFRAYPVAAVMELIAHQKIGARMNFDTDILVRLYWQGLDVVNLPTRVTYPSDGVSHFRVWFDNVLITRMHIILFFGMLLRIPRLLVRKMNRR</sequence>
<keyword evidence="4" id="KW-1185">Reference proteome</keyword>
<keyword evidence="1" id="KW-0472">Membrane</keyword>
<dbReference type="SUPFAM" id="SSF53448">
    <property type="entry name" value="Nucleotide-diphospho-sugar transferases"/>
    <property type="match status" value="1"/>
</dbReference>
<feature type="transmembrane region" description="Helical" evidence="1">
    <location>
        <begin position="237"/>
        <end position="258"/>
    </location>
</feature>
<dbReference type="PANTHER" id="PTHR10859:SF91">
    <property type="entry name" value="DOLICHYL-PHOSPHATE BETA-GLUCOSYLTRANSFERASE"/>
    <property type="match status" value="1"/>
</dbReference>
<dbReference type="CDD" id="cd04179">
    <property type="entry name" value="DPM_DPG-synthase_like"/>
    <property type="match status" value="1"/>
</dbReference>
<dbReference type="AlphaFoldDB" id="A0A2S9H593"/>
<evidence type="ECO:0000313" key="4">
    <source>
        <dbReference type="Proteomes" id="UP000237839"/>
    </source>
</evidence>
<keyword evidence="1" id="KW-1133">Transmembrane helix</keyword>
<protein>
    <submittedName>
        <fullName evidence="3">Glycosyl transferase family 2</fullName>
    </submittedName>
</protein>
<comment type="caution">
    <text evidence="3">The sequence shown here is derived from an EMBL/GenBank/DDBJ whole genome shotgun (WGS) entry which is preliminary data.</text>
</comment>
<dbReference type="OrthoDB" id="9808633at2"/>
<keyword evidence="3" id="KW-0808">Transferase</keyword>
<gene>
    <name evidence="3" type="ORF">S2091_0349</name>
</gene>
<dbReference type="Gene3D" id="3.90.550.10">
    <property type="entry name" value="Spore Coat Polysaccharide Biosynthesis Protein SpsA, Chain A"/>
    <property type="match status" value="1"/>
</dbReference>
<dbReference type="Pfam" id="PF00535">
    <property type="entry name" value="Glycos_transf_2"/>
    <property type="match status" value="1"/>
</dbReference>
<dbReference type="InterPro" id="IPR029044">
    <property type="entry name" value="Nucleotide-diphossugar_trans"/>
</dbReference>
<organism evidence="3 4">
    <name type="scientific">Solimicrobium silvestre</name>
    <dbReference type="NCBI Taxonomy" id="2099400"/>
    <lineage>
        <taxon>Bacteria</taxon>
        <taxon>Pseudomonadati</taxon>
        <taxon>Pseudomonadota</taxon>
        <taxon>Betaproteobacteria</taxon>
        <taxon>Burkholderiales</taxon>
        <taxon>Oxalobacteraceae</taxon>
        <taxon>Solimicrobium</taxon>
    </lineage>
</organism>
<keyword evidence="1" id="KW-0812">Transmembrane</keyword>
<dbReference type="GO" id="GO:0006487">
    <property type="term" value="P:protein N-linked glycosylation"/>
    <property type="evidence" value="ECO:0007669"/>
    <property type="project" value="TreeGrafter"/>
</dbReference>
<feature type="domain" description="Glycosyltransferase 2-like" evidence="2">
    <location>
        <begin position="20"/>
        <end position="160"/>
    </location>
</feature>
<accession>A0A2S9H593</accession>
<reference evidence="3 4" key="1">
    <citation type="submission" date="2018-02" db="EMBL/GenBank/DDBJ databases">
        <title>Solimicrobium silvestre gen. nov., sp. nov., isolated from alpine forest soil.</title>
        <authorList>
            <person name="Margesin R."/>
            <person name="Albuquerque L."/>
            <person name="Zhang D.-C."/>
            <person name="Froufe H.J.C."/>
            <person name="Severino R."/>
            <person name="Roxo I."/>
            <person name="Egas C."/>
            <person name="Da Costa M.S."/>
        </authorList>
    </citation>
    <scope>NUCLEOTIDE SEQUENCE [LARGE SCALE GENOMIC DNA]</scope>
    <source>
        <strain evidence="3 4">S20-91</strain>
    </source>
</reference>
<proteinExistence type="predicted"/>
<dbReference type="GO" id="GO:0016740">
    <property type="term" value="F:transferase activity"/>
    <property type="evidence" value="ECO:0007669"/>
    <property type="project" value="UniProtKB-KW"/>
</dbReference>
<dbReference type="PANTHER" id="PTHR10859">
    <property type="entry name" value="GLYCOSYL TRANSFERASE"/>
    <property type="match status" value="1"/>
</dbReference>
<evidence type="ECO:0000313" key="3">
    <source>
        <dbReference type="EMBL" id="PRC95154.1"/>
    </source>
</evidence>
<dbReference type="InterPro" id="IPR001173">
    <property type="entry name" value="Glyco_trans_2-like"/>
</dbReference>
<name>A0A2S9H593_9BURK</name>
<evidence type="ECO:0000259" key="2">
    <source>
        <dbReference type="Pfam" id="PF00535"/>
    </source>
</evidence>